<evidence type="ECO:0000313" key="3">
    <source>
        <dbReference type="Proteomes" id="UP001224997"/>
    </source>
</evidence>
<evidence type="ECO:0000313" key="2">
    <source>
        <dbReference type="EMBL" id="MDP5309295.1"/>
    </source>
</evidence>
<proteinExistence type="predicted"/>
<sequence>MIFPIVLHRRLDGAKARNWPGLVLLDPDARLPAAVLAQQAWEAMQKANPVNLLRTRLSATGRREMEVMGHECGVQAACLIHDRDPAEYRVAEADRVKGGYDGLFAAVTRAQLRAAMEARSDEARRWVRQHRDRLEEWSRRGRDGVRRVSGNRPGEGS</sequence>
<feature type="region of interest" description="Disordered" evidence="1">
    <location>
        <begin position="138"/>
        <end position="157"/>
    </location>
</feature>
<organism evidence="2 3">
    <name type="scientific">Paracoccus spongiarum</name>
    <dbReference type="NCBI Taxonomy" id="3064387"/>
    <lineage>
        <taxon>Bacteria</taxon>
        <taxon>Pseudomonadati</taxon>
        <taxon>Pseudomonadota</taxon>
        <taxon>Alphaproteobacteria</taxon>
        <taxon>Rhodobacterales</taxon>
        <taxon>Paracoccaceae</taxon>
        <taxon>Paracoccus</taxon>
    </lineage>
</organism>
<comment type="caution">
    <text evidence="2">The sequence shown here is derived from an EMBL/GenBank/DDBJ whole genome shotgun (WGS) entry which is preliminary data.</text>
</comment>
<name>A0ABT9JHJ3_9RHOB</name>
<dbReference type="Proteomes" id="UP001224997">
    <property type="component" value="Unassembled WGS sequence"/>
</dbReference>
<evidence type="ECO:0000256" key="1">
    <source>
        <dbReference type="SAM" id="MobiDB-lite"/>
    </source>
</evidence>
<dbReference type="EMBL" id="JAVAMQ010000069">
    <property type="protein sequence ID" value="MDP5309295.1"/>
    <property type="molecule type" value="Genomic_DNA"/>
</dbReference>
<dbReference type="RefSeq" id="WP_305965086.1">
    <property type="nucleotide sequence ID" value="NZ_JAVAMQ010000069.1"/>
</dbReference>
<accession>A0ABT9JHJ3</accession>
<feature type="compositionally biased region" description="Low complexity" evidence="1">
    <location>
        <begin position="147"/>
        <end position="157"/>
    </location>
</feature>
<reference evidence="2 3" key="1">
    <citation type="submission" date="2023-08" db="EMBL/GenBank/DDBJ databases">
        <authorList>
            <person name="Park J.-S."/>
        </authorList>
    </citation>
    <scope>NUCLEOTIDE SEQUENCE [LARGE SCALE GENOMIC DNA]</scope>
    <source>
        <strain evidence="2 3">2205BS29-5</strain>
    </source>
</reference>
<keyword evidence="3" id="KW-1185">Reference proteome</keyword>
<gene>
    <name evidence="2" type="ORF">Q5Y72_19720</name>
</gene>
<protein>
    <submittedName>
        <fullName evidence="2">Uncharacterized protein</fullName>
    </submittedName>
</protein>